<comment type="caution">
    <text evidence="1">The sequence shown here is derived from an EMBL/GenBank/DDBJ whole genome shotgun (WGS) entry which is preliminary data.</text>
</comment>
<dbReference type="InterPro" id="IPR018793">
    <property type="entry name" value="Cyt_c_oxidase_assmbl_Pet191"/>
</dbReference>
<evidence type="ECO:0000313" key="2">
    <source>
        <dbReference type="Proteomes" id="UP000631114"/>
    </source>
</evidence>
<sequence>KGSDEVGDSAHHTVGGIPLNEWSTRIRDSGPDDRYKHKPCSTFISLYRGLSELERFYSLPEVENKSYRECSGEKTPSISIECVVLRETYFNCKRGQAKSDFENSCFKDVTENVDYECFVILFIYMAGLAPEGSQFDGRQYDSKMNDLYVLLDLYI</sequence>
<dbReference type="Proteomes" id="UP000631114">
    <property type="component" value="Unassembled WGS sequence"/>
</dbReference>
<proteinExistence type="predicted"/>
<dbReference type="OrthoDB" id="282149at2759"/>
<dbReference type="Pfam" id="PF10203">
    <property type="entry name" value="Pet191_N"/>
    <property type="match status" value="1"/>
</dbReference>
<feature type="non-terminal residue" evidence="1">
    <location>
        <position position="1"/>
    </location>
</feature>
<organism evidence="1 2">
    <name type="scientific">Coptis chinensis</name>
    <dbReference type="NCBI Taxonomy" id="261450"/>
    <lineage>
        <taxon>Eukaryota</taxon>
        <taxon>Viridiplantae</taxon>
        <taxon>Streptophyta</taxon>
        <taxon>Embryophyta</taxon>
        <taxon>Tracheophyta</taxon>
        <taxon>Spermatophyta</taxon>
        <taxon>Magnoliopsida</taxon>
        <taxon>Ranunculales</taxon>
        <taxon>Ranunculaceae</taxon>
        <taxon>Coptidoideae</taxon>
        <taxon>Coptis</taxon>
    </lineage>
</organism>
<protein>
    <submittedName>
        <fullName evidence="1">Uncharacterized protein</fullName>
    </submittedName>
</protein>
<dbReference type="EMBL" id="JADFTS010000002">
    <property type="protein sequence ID" value="KAF9618232.1"/>
    <property type="molecule type" value="Genomic_DNA"/>
</dbReference>
<evidence type="ECO:0000313" key="1">
    <source>
        <dbReference type="EMBL" id="KAF9618232.1"/>
    </source>
</evidence>
<reference evidence="1 2" key="1">
    <citation type="submission" date="2020-10" db="EMBL/GenBank/DDBJ databases">
        <title>The Coptis chinensis genome and diversification of protoberbering-type alkaloids.</title>
        <authorList>
            <person name="Wang B."/>
            <person name="Shu S."/>
            <person name="Song C."/>
            <person name="Liu Y."/>
        </authorList>
    </citation>
    <scope>NUCLEOTIDE SEQUENCE [LARGE SCALE GENOMIC DNA]</scope>
    <source>
        <strain evidence="1">HL-2020</strain>
        <tissue evidence="1">Leaf</tissue>
    </source>
</reference>
<gene>
    <name evidence="1" type="ORF">IFM89_000867</name>
</gene>
<name>A0A835M6H8_9MAGN</name>
<keyword evidence="2" id="KW-1185">Reference proteome</keyword>
<dbReference type="AlphaFoldDB" id="A0A835M6H8"/>
<accession>A0A835M6H8</accession>